<sequence>MICKPRTSKRFRPHLFRRLEAGIPRKSLDISSIRKKTPAKPPRQRATSFGSLQLSHGKFGAVCRKMFGQQRRRKSFSMSSKSSSFDSDIADPMISTATEEEGGQSSTQSNNNGIQQQKGCSHEATSPEVPNYPIIENGEVDELAEYFEHFVNVHRKMSELAESMYV</sequence>
<reference evidence="3" key="1">
    <citation type="submission" date="2022-11" db="UniProtKB">
        <authorList>
            <consortium name="WormBaseParasite"/>
        </authorList>
    </citation>
    <scope>IDENTIFICATION</scope>
</reference>
<dbReference type="WBParaSite" id="PSU_v2.g16371.t1">
    <property type="protein sequence ID" value="PSU_v2.g16371.t1"/>
    <property type="gene ID" value="PSU_v2.g16371"/>
</dbReference>
<name>A0A914YGA9_9BILA</name>
<accession>A0A914YGA9</accession>
<evidence type="ECO:0000313" key="3">
    <source>
        <dbReference type="WBParaSite" id="PSU_v2.g16371.t1"/>
    </source>
</evidence>
<feature type="compositionally biased region" description="Polar residues" evidence="1">
    <location>
        <begin position="103"/>
        <end position="119"/>
    </location>
</feature>
<feature type="compositionally biased region" description="Low complexity" evidence="1">
    <location>
        <begin position="76"/>
        <end position="87"/>
    </location>
</feature>
<keyword evidence="2" id="KW-1185">Reference proteome</keyword>
<evidence type="ECO:0000313" key="2">
    <source>
        <dbReference type="Proteomes" id="UP000887577"/>
    </source>
</evidence>
<organism evidence="2 3">
    <name type="scientific">Panagrolaimus superbus</name>
    <dbReference type="NCBI Taxonomy" id="310955"/>
    <lineage>
        <taxon>Eukaryota</taxon>
        <taxon>Metazoa</taxon>
        <taxon>Ecdysozoa</taxon>
        <taxon>Nematoda</taxon>
        <taxon>Chromadorea</taxon>
        <taxon>Rhabditida</taxon>
        <taxon>Tylenchina</taxon>
        <taxon>Panagrolaimomorpha</taxon>
        <taxon>Panagrolaimoidea</taxon>
        <taxon>Panagrolaimidae</taxon>
        <taxon>Panagrolaimus</taxon>
    </lineage>
</organism>
<evidence type="ECO:0000256" key="1">
    <source>
        <dbReference type="SAM" id="MobiDB-lite"/>
    </source>
</evidence>
<feature type="region of interest" description="Disordered" evidence="1">
    <location>
        <begin position="69"/>
        <end position="131"/>
    </location>
</feature>
<dbReference type="Proteomes" id="UP000887577">
    <property type="component" value="Unplaced"/>
</dbReference>
<feature type="region of interest" description="Disordered" evidence="1">
    <location>
        <begin position="27"/>
        <end position="47"/>
    </location>
</feature>
<dbReference type="AlphaFoldDB" id="A0A914YGA9"/>
<proteinExistence type="predicted"/>
<protein>
    <submittedName>
        <fullName evidence="3">Oxidative stress-responsive serine-rich protein 1</fullName>
    </submittedName>
</protein>